<dbReference type="EMBL" id="JARBHB010000001">
    <property type="protein sequence ID" value="KAJ8897591.1"/>
    <property type="molecule type" value="Genomic_DNA"/>
</dbReference>
<comment type="caution">
    <text evidence="1">The sequence shown here is derived from an EMBL/GenBank/DDBJ whole genome shotgun (WGS) entry which is preliminary data.</text>
</comment>
<protein>
    <submittedName>
        <fullName evidence="1">Uncharacterized protein</fullName>
    </submittedName>
</protein>
<dbReference type="Proteomes" id="UP001159363">
    <property type="component" value="Chromosome 1"/>
</dbReference>
<evidence type="ECO:0000313" key="2">
    <source>
        <dbReference type="Proteomes" id="UP001159363"/>
    </source>
</evidence>
<keyword evidence="2" id="KW-1185">Reference proteome</keyword>
<organism evidence="1 2">
    <name type="scientific">Dryococelus australis</name>
    <dbReference type="NCBI Taxonomy" id="614101"/>
    <lineage>
        <taxon>Eukaryota</taxon>
        <taxon>Metazoa</taxon>
        <taxon>Ecdysozoa</taxon>
        <taxon>Arthropoda</taxon>
        <taxon>Hexapoda</taxon>
        <taxon>Insecta</taxon>
        <taxon>Pterygota</taxon>
        <taxon>Neoptera</taxon>
        <taxon>Polyneoptera</taxon>
        <taxon>Phasmatodea</taxon>
        <taxon>Verophasmatodea</taxon>
        <taxon>Anareolatae</taxon>
        <taxon>Phasmatidae</taxon>
        <taxon>Eurycanthinae</taxon>
        <taxon>Dryococelus</taxon>
    </lineage>
</organism>
<sequence length="85" mass="9841">MNAESEARSVPKLSMTLHYLSSGRSMWKVSGQIILFDPMDLEHRQFKSFLEEVESLSSDLPYHTAIRWLCCGKILSNFFSLRTEI</sequence>
<evidence type="ECO:0000313" key="1">
    <source>
        <dbReference type="EMBL" id="KAJ8897591.1"/>
    </source>
</evidence>
<gene>
    <name evidence="1" type="ORF">PR048_002940</name>
</gene>
<reference evidence="1 2" key="1">
    <citation type="submission" date="2023-02" db="EMBL/GenBank/DDBJ databases">
        <title>LHISI_Scaffold_Assembly.</title>
        <authorList>
            <person name="Stuart O.P."/>
            <person name="Cleave R."/>
            <person name="Magrath M.J.L."/>
            <person name="Mikheyev A.S."/>
        </authorList>
    </citation>
    <scope>NUCLEOTIDE SEQUENCE [LARGE SCALE GENOMIC DNA]</scope>
    <source>
        <strain evidence="1">Daus_M_001</strain>
        <tissue evidence="1">Leg muscle</tissue>
    </source>
</reference>
<accession>A0ABQ9IMN7</accession>
<proteinExistence type="predicted"/>
<name>A0ABQ9IMN7_9NEOP</name>